<organism evidence="6 7">
    <name type="scientific">Septoria linicola</name>
    <dbReference type="NCBI Taxonomy" id="215465"/>
    <lineage>
        <taxon>Eukaryota</taxon>
        <taxon>Fungi</taxon>
        <taxon>Dikarya</taxon>
        <taxon>Ascomycota</taxon>
        <taxon>Pezizomycotina</taxon>
        <taxon>Dothideomycetes</taxon>
        <taxon>Dothideomycetidae</taxon>
        <taxon>Mycosphaerellales</taxon>
        <taxon>Mycosphaerellaceae</taxon>
        <taxon>Septoria</taxon>
    </lineage>
</organism>
<reference evidence="6" key="1">
    <citation type="submission" date="2022-06" db="EMBL/GenBank/DDBJ databases">
        <title>Complete genome sequences of two strains of the flax pathogen Septoria linicola.</title>
        <authorList>
            <person name="Lapalu N."/>
            <person name="Simon A."/>
            <person name="Demenou B."/>
            <person name="Paumier D."/>
            <person name="Guillot M.-P."/>
            <person name="Gout L."/>
            <person name="Valade R."/>
        </authorList>
    </citation>
    <scope>NUCLEOTIDE SEQUENCE</scope>
    <source>
        <strain evidence="6">SE15195</strain>
    </source>
</reference>
<evidence type="ECO:0000256" key="4">
    <source>
        <dbReference type="ARBA" id="ARBA00023136"/>
    </source>
</evidence>
<protein>
    <recommendedName>
        <fullName evidence="8">Outer spore wall protein RRT8</fullName>
    </recommendedName>
</protein>
<dbReference type="InterPro" id="IPR052786">
    <property type="entry name" value="Spore_wall_assembly"/>
</dbReference>
<dbReference type="PANTHER" id="PTHR34292:SF2">
    <property type="entry name" value="OUTER SPORE WALL PROTEIN LDS1"/>
    <property type="match status" value="1"/>
</dbReference>
<evidence type="ECO:0000256" key="5">
    <source>
        <dbReference type="SAM" id="Phobius"/>
    </source>
</evidence>
<keyword evidence="2 5" id="KW-0812">Transmembrane</keyword>
<gene>
    <name evidence="6" type="ORF">Slin15195_G038860</name>
</gene>
<evidence type="ECO:0000256" key="2">
    <source>
        <dbReference type="ARBA" id="ARBA00022692"/>
    </source>
</evidence>
<keyword evidence="7" id="KW-1185">Reference proteome</keyword>
<keyword evidence="4 5" id="KW-0472">Membrane</keyword>
<name>A0A9Q9EI22_9PEZI</name>
<feature type="transmembrane region" description="Helical" evidence="5">
    <location>
        <begin position="76"/>
        <end position="96"/>
    </location>
</feature>
<feature type="transmembrane region" description="Helical" evidence="5">
    <location>
        <begin position="224"/>
        <end position="247"/>
    </location>
</feature>
<dbReference type="InterPro" id="IPR059112">
    <property type="entry name" value="CysZ/EI24"/>
</dbReference>
<proteinExistence type="predicted"/>
<dbReference type="PANTHER" id="PTHR34292">
    <property type="entry name" value="OUTER SPORE WALL PROTEIN LDS1"/>
    <property type="match status" value="1"/>
</dbReference>
<evidence type="ECO:0008006" key="8">
    <source>
        <dbReference type="Google" id="ProtNLM"/>
    </source>
</evidence>
<dbReference type="GO" id="GO:0005628">
    <property type="term" value="C:prospore membrane"/>
    <property type="evidence" value="ECO:0007669"/>
    <property type="project" value="TreeGrafter"/>
</dbReference>
<evidence type="ECO:0000256" key="3">
    <source>
        <dbReference type="ARBA" id="ARBA00022989"/>
    </source>
</evidence>
<dbReference type="OrthoDB" id="10012223at2759"/>
<comment type="subcellular location">
    <subcellularLocation>
        <location evidence="1">Membrane</location>
        <topology evidence="1">Multi-pass membrane protein</topology>
    </subcellularLocation>
</comment>
<dbReference type="Proteomes" id="UP001056384">
    <property type="component" value="Chromosome 3"/>
</dbReference>
<keyword evidence="3 5" id="KW-1133">Transmembrane helix</keyword>
<dbReference type="EMBL" id="CP099420">
    <property type="protein sequence ID" value="USW50567.1"/>
    <property type="molecule type" value="Genomic_DNA"/>
</dbReference>
<dbReference type="AlphaFoldDB" id="A0A9Q9EI22"/>
<evidence type="ECO:0000313" key="6">
    <source>
        <dbReference type="EMBL" id="USW50567.1"/>
    </source>
</evidence>
<dbReference type="GO" id="GO:0005811">
    <property type="term" value="C:lipid droplet"/>
    <property type="evidence" value="ECO:0007669"/>
    <property type="project" value="TreeGrafter"/>
</dbReference>
<evidence type="ECO:0000256" key="1">
    <source>
        <dbReference type="ARBA" id="ARBA00004141"/>
    </source>
</evidence>
<accession>A0A9Q9EI22</accession>
<dbReference type="GO" id="GO:0005619">
    <property type="term" value="C:ascospore wall"/>
    <property type="evidence" value="ECO:0007669"/>
    <property type="project" value="TreeGrafter"/>
</dbReference>
<dbReference type="Pfam" id="PF07264">
    <property type="entry name" value="EI24"/>
    <property type="match status" value="1"/>
</dbReference>
<feature type="transmembrane region" description="Helical" evidence="5">
    <location>
        <begin position="167"/>
        <end position="190"/>
    </location>
</feature>
<sequence>MADKIKETAKQEISATAKQASAAAKSGAYLYPLKGIFYFWSHKSLWKPFLAKLLPTMSLGLAVTVGMFLFTYLPQLAILVFTNGPLAVVSTVFLVLSESSTLTMVLAKTLLIEDSLIDTFDGTLVARGHTGLVEKDRQVKSSSFGDSIQRLGKLATKPFQKFTPAAIVRYLISLPLNFIPVVGTAIFITLQARNRGPASHARYFQLKGMNEDQKEKYVEQRSGYYTAFGIPAVLLEMVPLAGIFFAFTNTCGAALMAADFEQHGDTSPELRERSGAGTAKKSS</sequence>
<evidence type="ECO:0000313" key="7">
    <source>
        <dbReference type="Proteomes" id="UP001056384"/>
    </source>
</evidence>
<feature type="transmembrane region" description="Helical" evidence="5">
    <location>
        <begin position="49"/>
        <end position="70"/>
    </location>
</feature>